<dbReference type="NCBIfam" id="NF038075">
    <property type="entry name" value="fam_STM4013"/>
    <property type="match status" value="1"/>
</dbReference>
<accession>A0ABS7PVA8</accession>
<protein>
    <submittedName>
        <fullName evidence="2">STM4013/SEN3800 family hydrolase</fullName>
    </submittedName>
</protein>
<keyword evidence="3" id="KW-1185">Reference proteome</keyword>
<dbReference type="RefSeq" id="WP_222992240.1">
    <property type="nucleotide sequence ID" value="NZ_JAINVV010000011.1"/>
</dbReference>
<keyword evidence="2" id="KW-0378">Hydrolase</keyword>
<sequence length="279" mass="29459">MTPGIDARALLGSHDIMFITIDTLRHDVAADALRAGMTPALAAILPGGAWEKRHSPSSFTYAAHQAFFAGFLPTPVTPVRQDPAAHERLFAARFAGSETTSARTLAFDAPDIVTGFAMNGYHTICIGGTGFFNKQTPLGSVLPGLFSESWWDESLGVADPASPANQADRAIASMAARPAGERLFTFVNVAACHQPNCIYLPGATHDTPASQAAALAAFDRELPRLLATAQARAPVLLVICSDHGEAYGEDGYHGHRLGHAVVWDVPYAQAVLPFRGGGA</sequence>
<gene>
    <name evidence="2" type="ORF">K7G82_22745</name>
</gene>
<organism evidence="2 3">
    <name type="scientific">Sphingomonas colocasiae</name>
    <dbReference type="NCBI Taxonomy" id="1848973"/>
    <lineage>
        <taxon>Bacteria</taxon>
        <taxon>Pseudomonadati</taxon>
        <taxon>Pseudomonadota</taxon>
        <taxon>Alphaproteobacteria</taxon>
        <taxon>Sphingomonadales</taxon>
        <taxon>Sphingomonadaceae</taxon>
        <taxon>Sphingomonas</taxon>
    </lineage>
</organism>
<evidence type="ECO:0000313" key="3">
    <source>
        <dbReference type="Proteomes" id="UP000706039"/>
    </source>
</evidence>
<feature type="domain" description="Sulfatase N-terminal" evidence="1">
    <location>
        <begin position="16"/>
        <end position="260"/>
    </location>
</feature>
<comment type="caution">
    <text evidence="2">The sequence shown here is derived from an EMBL/GenBank/DDBJ whole genome shotgun (WGS) entry which is preliminary data.</text>
</comment>
<evidence type="ECO:0000259" key="1">
    <source>
        <dbReference type="Pfam" id="PF00884"/>
    </source>
</evidence>
<dbReference type="InterPro" id="IPR017850">
    <property type="entry name" value="Alkaline_phosphatase_core_sf"/>
</dbReference>
<dbReference type="Gene3D" id="3.40.720.10">
    <property type="entry name" value="Alkaline Phosphatase, subunit A"/>
    <property type="match status" value="1"/>
</dbReference>
<dbReference type="SUPFAM" id="SSF53649">
    <property type="entry name" value="Alkaline phosphatase-like"/>
    <property type="match status" value="1"/>
</dbReference>
<proteinExistence type="predicted"/>
<dbReference type="Pfam" id="PF00884">
    <property type="entry name" value="Sulfatase"/>
    <property type="match status" value="1"/>
</dbReference>
<name>A0ABS7PVA8_9SPHN</name>
<dbReference type="InterPro" id="IPR000917">
    <property type="entry name" value="Sulfatase_N"/>
</dbReference>
<reference evidence="2 3" key="1">
    <citation type="submission" date="2021-08" db="EMBL/GenBank/DDBJ databases">
        <authorList>
            <person name="Tuo L."/>
        </authorList>
    </citation>
    <scope>NUCLEOTIDE SEQUENCE [LARGE SCALE GENOMIC DNA]</scope>
    <source>
        <strain evidence="2 3">JCM 31229</strain>
    </source>
</reference>
<evidence type="ECO:0000313" key="2">
    <source>
        <dbReference type="EMBL" id="MBY8825138.1"/>
    </source>
</evidence>
<dbReference type="EMBL" id="JAINVV010000011">
    <property type="protein sequence ID" value="MBY8825138.1"/>
    <property type="molecule type" value="Genomic_DNA"/>
</dbReference>
<dbReference type="GO" id="GO:0016787">
    <property type="term" value="F:hydrolase activity"/>
    <property type="evidence" value="ECO:0007669"/>
    <property type="project" value="UniProtKB-KW"/>
</dbReference>
<dbReference type="InterPro" id="IPR047838">
    <property type="entry name" value="STM4013-like"/>
</dbReference>
<dbReference type="Proteomes" id="UP000706039">
    <property type="component" value="Unassembled WGS sequence"/>
</dbReference>